<evidence type="ECO:0000313" key="2">
    <source>
        <dbReference type="Proteomes" id="UP000002899"/>
    </source>
</evidence>
<gene>
    <name evidence="1" type="ORF">BMR1_02g04030</name>
</gene>
<dbReference type="RefSeq" id="XP_021338355.1">
    <property type="nucleotide sequence ID" value="XM_021481750.1"/>
</dbReference>
<accession>A0A1R4AAY1</accession>
<dbReference type="EMBL" id="FO082872">
    <property type="protein sequence ID" value="SJK86162.1"/>
    <property type="molecule type" value="Genomic_DNA"/>
</dbReference>
<dbReference type="KEGG" id="bmic:BMR1_02g04030"/>
<name>A0A1R4AAY1_BABMR</name>
<protein>
    <submittedName>
        <fullName evidence="1">Uncharacterized protein</fullName>
    </submittedName>
</protein>
<organism evidence="1 2">
    <name type="scientific">Babesia microti (strain RI)</name>
    <dbReference type="NCBI Taxonomy" id="1133968"/>
    <lineage>
        <taxon>Eukaryota</taxon>
        <taxon>Sar</taxon>
        <taxon>Alveolata</taxon>
        <taxon>Apicomplexa</taxon>
        <taxon>Aconoidasida</taxon>
        <taxon>Piroplasmida</taxon>
        <taxon>Babesiidae</taxon>
        <taxon>Babesia</taxon>
    </lineage>
</organism>
<dbReference type="OrthoDB" id="311468at2759"/>
<reference evidence="1 2" key="2">
    <citation type="journal article" date="2013" name="PLoS ONE">
        <title>Whole genome mapping and re-organization of the nuclear and mitochondrial genomes of Babesia microti isolates.</title>
        <authorList>
            <person name="Cornillot E."/>
            <person name="Dassouli A."/>
            <person name="Garg A."/>
            <person name="Pachikara N."/>
            <person name="Randazzo S."/>
            <person name="Depoix D."/>
            <person name="Carcy B."/>
            <person name="Delbecq S."/>
            <person name="Frutos R."/>
            <person name="Silva J.C."/>
            <person name="Sutton R."/>
            <person name="Krause P.J."/>
            <person name="Mamoun C.B."/>
        </authorList>
    </citation>
    <scope>NUCLEOTIDE SEQUENCE [LARGE SCALE GENOMIC DNA]</scope>
    <source>
        <strain evidence="1 2">RI</strain>
    </source>
</reference>
<dbReference type="Proteomes" id="UP000002899">
    <property type="component" value="Chromosome II"/>
</dbReference>
<reference evidence="1 2" key="1">
    <citation type="journal article" date="2012" name="Nucleic Acids Res.">
        <title>Sequencing of the smallest Apicomplexan genome from the human pathogen Babesia microti.</title>
        <authorList>
            <person name="Cornillot E."/>
            <person name="Hadj-Kaddour K."/>
            <person name="Dassouli A."/>
            <person name="Noel B."/>
            <person name="Ranwez V."/>
            <person name="Vacherie B."/>
            <person name="Augagneur Y."/>
            <person name="Bres V."/>
            <person name="Duclos A."/>
            <person name="Randazzo S."/>
            <person name="Carcy B."/>
            <person name="Debierre-Grockiego F."/>
            <person name="Delbecq S."/>
            <person name="Moubri-Menage K."/>
            <person name="Shams-Eldin H."/>
            <person name="Usmani-Brown S."/>
            <person name="Bringaud F."/>
            <person name="Wincker P."/>
            <person name="Vivares C.P."/>
            <person name="Schwarz R.T."/>
            <person name="Schetters T.P."/>
            <person name="Krause P.J."/>
            <person name="Gorenflot A."/>
            <person name="Berry V."/>
            <person name="Barbe V."/>
            <person name="Ben Mamoun C."/>
        </authorList>
    </citation>
    <scope>NUCLEOTIDE SEQUENCE [LARGE SCALE GENOMIC DNA]</scope>
    <source>
        <strain evidence="1 2">RI</strain>
    </source>
</reference>
<dbReference type="AlphaFoldDB" id="A0A1R4AAY1"/>
<sequence>MDPYDNVVGGRLKLRKKVKKVCKSELQNDSGTTLQRTTGSGRIVSSGNTVQGFETKFMDEAQSGDFIIIRHPQTHVEEEQKIIYIMSQRSLNIANPFSSDLITTTNFYIGKPVTTTPGEQVFGKSKVKMRQKAGIWSYKTITKEVTRPLTAEERLDERTKLGRDKYCW</sequence>
<dbReference type="VEuPathDB" id="PiroplasmaDB:BMR1_02g04030"/>
<dbReference type="GeneID" id="24424586"/>
<reference evidence="1 2" key="3">
    <citation type="journal article" date="2016" name="Sci. Rep.">
        <title>Genome-wide diversity and gene expression profiling of Babesia microti isolates identify polymorphic genes that mediate host-pathogen interactions.</title>
        <authorList>
            <person name="Silva J.C."/>
            <person name="Cornillot E."/>
            <person name="McCracken C."/>
            <person name="Usmani-Brown S."/>
            <person name="Dwivedi A."/>
            <person name="Ifeonu O.O."/>
            <person name="Crabtree J."/>
            <person name="Gotia H.T."/>
            <person name="Virji A.Z."/>
            <person name="Reynes C."/>
            <person name="Colinge J."/>
            <person name="Kumar V."/>
            <person name="Lawres L."/>
            <person name="Pazzi J.E."/>
            <person name="Pablo J.V."/>
            <person name="Hung C."/>
            <person name="Brancato J."/>
            <person name="Kumari P."/>
            <person name="Orvis J."/>
            <person name="Tretina K."/>
            <person name="Chibucos M."/>
            <person name="Ott S."/>
            <person name="Sadzewicz L."/>
            <person name="Sengamalay N."/>
            <person name="Shetty A.C."/>
            <person name="Su Q."/>
            <person name="Tallon L."/>
            <person name="Fraser C.M."/>
            <person name="Frutos R."/>
            <person name="Molina D.M."/>
            <person name="Krause P.J."/>
            <person name="Ben Mamoun C."/>
        </authorList>
    </citation>
    <scope>NUCLEOTIDE SEQUENCE [LARGE SCALE GENOMIC DNA]</scope>
    <source>
        <strain evidence="1 2">RI</strain>
    </source>
</reference>
<evidence type="ECO:0000313" key="1">
    <source>
        <dbReference type="EMBL" id="SJK86162.1"/>
    </source>
</evidence>
<proteinExistence type="predicted"/>
<keyword evidence="2" id="KW-1185">Reference proteome</keyword>